<dbReference type="InterPro" id="IPR010982">
    <property type="entry name" value="Lambda_DNA-bd_dom_sf"/>
</dbReference>
<dbReference type="Proteomes" id="UP000198582">
    <property type="component" value="Unassembled WGS sequence"/>
</dbReference>
<gene>
    <name evidence="2" type="ORF">SAMN04489732_115152</name>
</gene>
<dbReference type="CDD" id="cd00093">
    <property type="entry name" value="HTH_XRE"/>
    <property type="match status" value="1"/>
</dbReference>
<keyword evidence="3" id="KW-1185">Reference proteome</keyword>
<dbReference type="Pfam" id="PF13560">
    <property type="entry name" value="HTH_31"/>
    <property type="match status" value="1"/>
</dbReference>
<protein>
    <submittedName>
        <fullName evidence="2">Helix-turn-helix domain-containing protein</fullName>
    </submittedName>
</protein>
<dbReference type="SMART" id="SM00530">
    <property type="entry name" value="HTH_XRE"/>
    <property type="match status" value="1"/>
</dbReference>
<dbReference type="OrthoDB" id="4790304at2"/>
<feature type="domain" description="HTH cro/C1-type" evidence="1">
    <location>
        <begin position="35"/>
        <end position="82"/>
    </location>
</feature>
<reference evidence="2 3" key="1">
    <citation type="submission" date="2016-10" db="EMBL/GenBank/DDBJ databases">
        <authorList>
            <person name="de Groot N.N."/>
        </authorList>
    </citation>
    <scope>NUCLEOTIDE SEQUENCE [LARGE SCALE GENOMIC DNA]</scope>
    <source>
        <strain evidence="2 3">DSM 44993</strain>
    </source>
</reference>
<dbReference type="RefSeq" id="WP_091622942.1">
    <property type="nucleotide sequence ID" value="NZ_FOEF01000015.1"/>
</dbReference>
<dbReference type="Gene3D" id="1.10.260.40">
    <property type="entry name" value="lambda repressor-like DNA-binding domains"/>
    <property type="match status" value="1"/>
</dbReference>
<evidence type="ECO:0000313" key="2">
    <source>
        <dbReference type="EMBL" id="SEP51122.1"/>
    </source>
</evidence>
<proteinExistence type="predicted"/>
<dbReference type="STRING" id="394193.SAMN04489732_115152"/>
<dbReference type="InterPro" id="IPR041413">
    <property type="entry name" value="MLTR_LBD"/>
</dbReference>
<dbReference type="InterPro" id="IPR001387">
    <property type="entry name" value="Cro/C1-type_HTH"/>
</dbReference>
<evidence type="ECO:0000313" key="3">
    <source>
        <dbReference type="Proteomes" id="UP000198582"/>
    </source>
</evidence>
<sequence length="293" mass="31975">MDIRSEIKDFLTARRARISPAEAGLPTYGARRVPGLRREEVAVLAGVSVPYYKRLERGQAGGVSDSVLNALARALQLDRTERSHLFALMRAAAGPASRPRPRVHSVGPELQSVLDSITAAPAFVRTRHLDVVGANTLARALFFPAFSGTAGPVNSARFIFLDPRSRTFYGDWDEMANEAVSALHLATAQDPADPGLSYLVDEFSLLSAEFRTRWSRQDIRRPGRGAKVLRHPEIGAIELSFEPLDVICDDGVTLFTCTPQPGTSAARSLRQLGDWAGTKDLEYPRAPARLVTA</sequence>
<dbReference type="EMBL" id="FOEF01000015">
    <property type="protein sequence ID" value="SEP51122.1"/>
    <property type="molecule type" value="Genomic_DNA"/>
</dbReference>
<organism evidence="2 3">
    <name type="scientific">Amycolatopsis saalfeldensis</name>
    <dbReference type="NCBI Taxonomy" id="394193"/>
    <lineage>
        <taxon>Bacteria</taxon>
        <taxon>Bacillati</taxon>
        <taxon>Actinomycetota</taxon>
        <taxon>Actinomycetes</taxon>
        <taxon>Pseudonocardiales</taxon>
        <taxon>Pseudonocardiaceae</taxon>
        <taxon>Amycolatopsis</taxon>
    </lineage>
</organism>
<accession>A0A1H8YGC2</accession>
<dbReference type="PROSITE" id="PS50943">
    <property type="entry name" value="HTH_CROC1"/>
    <property type="match status" value="1"/>
</dbReference>
<name>A0A1H8YGC2_9PSEU</name>
<dbReference type="Pfam" id="PF17765">
    <property type="entry name" value="MLTR_LBD"/>
    <property type="match status" value="1"/>
</dbReference>
<dbReference type="PANTHER" id="PTHR35010:SF2">
    <property type="entry name" value="BLL4672 PROTEIN"/>
    <property type="match status" value="1"/>
</dbReference>
<dbReference type="SUPFAM" id="SSF47413">
    <property type="entry name" value="lambda repressor-like DNA-binding domains"/>
    <property type="match status" value="1"/>
</dbReference>
<evidence type="ECO:0000259" key="1">
    <source>
        <dbReference type="PROSITE" id="PS50943"/>
    </source>
</evidence>
<dbReference type="AlphaFoldDB" id="A0A1H8YGC2"/>
<dbReference type="GO" id="GO:0003677">
    <property type="term" value="F:DNA binding"/>
    <property type="evidence" value="ECO:0007669"/>
    <property type="project" value="InterPro"/>
</dbReference>
<dbReference type="Gene3D" id="3.30.450.180">
    <property type="match status" value="1"/>
</dbReference>
<dbReference type="PANTHER" id="PTHR35010">
    <property type="entry name" value="BLL4672 PROTEIN-RELATED"/>
    <property type="match status" value="1"/>
</dbReference>